<proteinExistence type="predicted"/>
<accession>A0A2P2R1M4</accession>
<name>A0A2P2R1M4_RHIMU</name>
<protein>
    <submittedName>
        <fullName evidence="1">Uncharacterized protein</fullName>
    </submittedName>
</protein>
<reference evidence="1" key="1">
    <citation type="submission" date="2018-02" db="EMBL/GenBank/DDBJ databases">
        <title>Rhizophora mucronata_Transcriptome.</title>
        <authorList>
            <person name="Meera S.P."/>
            <person name="Sreeshan A."/>
            <person name="Augustine A."/>
        </authorList>
    </citation>
    <scope>NUCLEOTIDE SEQUENCE</scope>
    <source>
        <tissue evidence="1">Leaf</tissue>
    </source>
</reference>
<organism evidence="1">
    <name type="scientific">Rhizophora mucronata</name>
    <name type="common">Asiatic mangrove</name>
    <dbReference type="NCBI Taxonomy" id="61149"/>
    <lineage>
        <taxon>Eukaryota</taxon>
        <taxon>Viridiplantae</taxon>
        <taxon>Streptophyta</taxon>
        <taxon>Embryophyta</taxon>
        <taxon>Tracheophyta</taxon>
        <taxon>Spermatophyta</taxon>
        <taxon>Magnoliopsida</taxon>
        <taxon>eudicotyledons</taxon>
        <taxon>Gunneridae</taxon>
        <taxon>Pentapetalae</taxon>
        <taxon>rosids</taxon>
        <taxon>fabids</taxon>
        <taxon>Malpighiales</taxon>
        <taxon>Rhizophoraceae</taxon>
        <taxon>Rhizophora</taxon>
    </lineage>
</organism>
<evidence type="ECO:0000313" key="1">
    <source>
        <dbReference type="EMBL" id="MBX73169.1"/>
    </source>
</evidence>
<dbReference type="EMBL" id="GGEC01092685">
    <property type="protein sequence ID" value="MBX73169.1"/>
    <property type="molecule type" value="Transcribed_RNA"/>
</dbReference>
<sequence length="21" mass="2241">MGEAVEYLRAITTELITSSVG</sequence>
<dbReference type="AlphaFoldDB" id="A0A2P2R1M4"/>